<gene>
    <name evidence="3" type="ORF">BM613_05445</name>
</gene>
<keyword evidence="4" id="KW-1185">Reference proteome</keyword>
<sequence>MERELCWRIRSIKYDGSFHRLWTCAYPLQTQQEEQRGDALTFAMWIPAGEKVLEPTGVTWDSPYDVIACFYSSKFYQVMILLKEGKTEYYCNSCTPPEIDITQREVRFVDLDLDLLVDATGTMRVVDQSEFLRNAVEYAYPEEIMLRVQEDLGELQQMAQGRKGVFSINRSEWRRKNLRLSDDADQ</sequence>
<evidence type="ECO:0000313" key="4">
    <source>
        <dbReference type="Proteomes" id="UP000245380"/>
    </source>
</evidence>
<accession>A0A2U3DA02</accession>
<dbReference type="Proteomes" id="UP000245380">
    <property type="component" value="Unassembled WGS sequence"/>
</dbReference>
<dbReference type="SUPFAM" id="SSF159234">
    <property type="entry name" value="FomD-like"/>
    <property type="match status" value="1"/>
</dbReference>
<comment type="caution">
    <text evidence="3">The sequence shown here is derived from an EMBL/GenBank/DDBJ whole genome shotgun (WGS) entry which is preliminary data.</text>
</comment>
<dbReference type="Pfam" id="PF04167">
    <property type="entry name" value="DUF402"/>
    <property type="match status" value="1"/>
</dbReference>
<dbReference type="AlphaFoldDB" id="A0A2U3DA02"/>
<dbReference type="InterPro" id="IPR050212">
    <property type="entry name" value="Ntdp-like"/>
</dbReference>
<evidence type="ECO:0000313" key="3">
    <source>
        <dbReference type="EMBL" id="PWI58108.1"/>
    </source>
</evidence>
<dbReference type="InterPro" id="IPR007295">
    <property type="entry name" value="DUF402"/>
</dbReference>
<dbReference type="InterPro" id="IPR035930">
    <property type="entry name" value="FomD-like_sf"/>
</dbReference>
<dbReference type="GO" id="GO:0016787">
    <property type="term" value="F:hydrolase activity"/>
    <property type="evidence" value="ECO:0007669"/>
    <property type="project" value="UniProtKB-KW"/>
</dbReference>
<protein>
    <recommendedName>
        <fullName evidence="2">DUF402 domain-containing protein</fullName>
    </recommendedName>
</protein>
<dbReference type="EMBL" id="MPDK01000006">
    <property type="protein sequence ID" value="PWI58108.1"/>
    <property type="molecule type" value="Genomic_DNA"/>
</dbReference>
<dbReference type="PANTHER" id="PTHR39159:SF1">
    <property type="entry name" value="UPF0374 PROTEIN YGAC"/>
    <property type="match status" value="1"/>
</dbReference>
<feature type="domain" description="DUF402" evidence="2">
    <location>
        <begin position="16"/>
        <end position="160"/>
    </location>
</feature>
<dbReference type="PANTHER" id="PTHR39159">
    <property type="match status" value="1"/>
</dbReference>
<dbReference type="Gene3D" id="2.40.380.10">
    <property type="entry name" value="FomD-like"/>
    <property type="match status" value="1"/>
</dbReference>
<organism evidence="3 4">
    <name type="scientific">Sulfoacidibacillus thermotolerans</name>
    <name type="common">Acidibacillus sulfuroxidans</name>
    <dbReference type="NCBI Taxonomy" id="1765684"/>
    <lineage>
        <taxon>Bacteria</taxon>
        <taxon>Bacillati</taxon>
        <taxon>Bacillota</taxon>
        <taxon>Bacilli</taxon>
        <taxon>Bacillales</taxon>
        <taxon>Alicyclobacillaceae</taxon>
        <taxon>Sulfoacidibacillus</taxon>
    </lineage>
</organism>
<reference evidence="3 4" key="1">
    <citation type="submission" date="2016-11" db="EMBL/GenBank/DDBJ databases">
        <title>Comparative genomics of Acidibacillus ferroxidans species.</title>
        <authorList>
            <person name="Oliveira G."/>
            <person name="Nunes G."/>
            <person name="Oliveira R."/>
            <person name="Araujo F."/>
            <person name="Salim A."/>
            <person name="Scholte L."/>
            <person name="Morais D."/>
            <person name="Nancucheo I."/>
            <person name="Johnson D.B."/>
            <person name="Grail B."/>
            <person name="Bittencourt J."/>
            <person name="Valadares R."/>
        </authorList>
    </citation>
    <scope>NUCLEOTIDE SEQUENCE [LARGE SCALE GENOMIC DNA]</scope>
    <source>
        <strain evidence="3 4">Y002</strain>
    </source>
</reference>
<proteinExistence type="predicted"/>
<evidence type="ECO:0000256" key="1">
    <source>
        <dbReference type="ARBA" id="ARBA00022801"/>
    </source>
</evidence>
<dbReference type="RefSeq" id="WP_109430156.1">
    <property type="nucleotide sequence ID" value="NZ_MPDK01000006.1"/>
</dbReference>
<name>A0A2U3DA02_SULT2</name>
<dbReference type="OrthoDB" id="1645325at2"/>
<keyword evidence="1" id="KW-0378">Hydrolase</keyword>
<evidence type="ECO:0000259" key="2">
    <source>
        <dbReference type="Pfam" id="PF04167"/>
    </source>
</evidence>